<dbReference type="SUPFAM" id="SSF56281">
    <property type="entry name" value="Metallo-hydrolase/oxidoreductase"/>
    <property type="match status" value="1"/>
</dbReference>
<dbReference type="InterPro" id="IPR021718">
    <property type="entry name" value="CPSF73-100_C"/>
</dbReference>
<evidence type="ECO:0000256" key="11">
    <source>
        <dbReference type="ARBA" id="ARBA00075008"/>
    </source>
</evidence>
<feature type="compositionally biased region" description="Polar residues" evidence="12">
    <location>
        <begin position="603"/>
        <end position="612"/>
    </location>
</feature>
<dbReference type="GO" id="GO:0004534">
    <property type="term" value="F:5'-3' RNA exonuclease activity"/>
    <property type="evidence" value="ECO:0007669"/>
    <property type="project" value="TreeGrafter"/>
</dbReference>
<evidence type="ECO:0000256" key="8">
    <source>
        <dbReference type="ARBA" id="ARBA00023242"/>
    </source>
</evidence>
<dbReference type="Pfam" id="PF11718">
    <property type="entry name" value="CPSF73-100_C"/>
    <property type="match status" value="2"/>
</dbReference>
<reference evidence="16 17" key="2">
    <citation type="journal article" date="2016" name="FEMS Yeast Res.">
        <title>Curation of the genome annotation of Pichia pastoris (Komagataella phaffii) CBS7435 from gene level to protein function.</title>
        <authorList>
            <person name="Valli M."/>
            <person name="Tatto N.E."/>
            <person name="Peymann A."/>
            <person name="Gruber C."/>
            <person name="Landes N."/>
            <person name="Ekker H."/>
            <person name="Thallinger G.G."/>
            <person name="Mattanovich D."/>
            <person name="Gasser B."/>
            <person name="Graf A.B."/>
        </authorList>
    </citation>
    <scope>GENOME REANNOTATION</scope>
    <source>
        <strain evidence="16 17">ATCC 76273 / CBS 7435 / CECT 11047 / NRRL Y-11430 / Wegner 21-1</strain>
    </source>
</reference>
<name>A0A1G4KP51_KOMPC</name>
<evidence type="ECO:0000256" key="2">
    <source>
        <dbReference type="ARBA" id="ARBA00010624"/>
    </source>
</evidence>
<dbReference type="InterPro" id="IPR001279">
    <property type="entry name" value="Metallo-B-lactamas"/>
</dbReference>
<accession>A0A1G4KP51</accession>
<protein>
    <recommendedName>
        <fullName evidence="3">Endoribonuclease YSH1</fullName>
    </recommendedName>
    <alternativeName>
        <fullName evidence="10">Endoribonuclease ysh1</fullName>
    </alternativeName>
    <alternativeName>
        <fullName evidence="9 11">mRNA 3'-end-processing protein YSH1</fullName>
    </alternativeName>
</protein>
<dbReference type="InterPro" id="IPR011108">
    <property type="entry name" value="RMMBL"/>
</dbReference>
<feature type="compositionally biased region" description="Low complexity" evidence="12">
    <location>
        <begin position="645"/>
        <end position="658"/>
    </location>
</feature>
<evidence type="ECO:0000313" key="16">
    <source>
        <dbReference type="EMBL" id="SCV11788.1"/>
    </source>
</evidence>
<dbReference type="AlphaFoldDB" id="A0A1G4KP51"/>
<keyword evidence="8" id="KW-0539">Nucleus</keyword>
<dbReference type="SMART" id="SM00849">
    <property type="entry name" value="Lactamase_B"/>
    <property type="match status" value="1"/>
</dbReference>
<sequence length="782" mass="88426">MDQFRFFCLGGGNEVGRSSHIIQFKGKTVMLDAGVHPAFQGMASLPFYDEFDLGTVDVLLISHFHLDHAASLPYVMQKTNFKGRVFMTHPTKAIYRWLLNDFVRVTAIDDDSNQLYSDKDLKDSFDRIETIDFHSTIEIDGIRFTAYQAGHVLGAAMFFIEIAGIKVLFTGDFSREEDRHLSVAEVPPVRPDVLITESTFGTATHEPREEKEKKLTTMIHSTLANGGRVLMPVFALGRAQELLLILDEYWSQHQDLENIKVYYASDLARKCLAVYQTYINMMNENIRKKFRDTNKNPFQFQYIKNIKNLSKFDDFQPSVVVASPGMLQNGVSRALLEKWAPDPRNTLIMTGYSVEGTMAKEILLEPTEIPSQQNPDVLIPRRMTVEEISFAAHVDYEQNSKFIELVNPKTIVLVHGESNPMGRLKSALLSKYSKYKNTPDEVKVYNPRNCEDLLVEFKGIKIAKAMGTITEDVNKVLKQDVKSAKSEINGVLVQKNFDLSLLKIQDLREYTGLTTTMIKQRQTLRSHATSSLVHYHLLQMFGYLDILIDDAEEYEVKIMDSVLLNMDKRGIVTVEWGSGVINDTIADSVIAIVLTAESSPLSVKLTSKSCNHSHSRTSEEKQEIREPEKTASPANNHEPGKVSELNEPNEPNKPNESPAISIKEEKNHVEEAVPDLASPSSPKPDASEDKVKLMVEIQEKYSSASRVQNLRTLLRSHFGDALKFEIDEGEEDWKVVIGKMEATIKLTDWTVESTSNVLKNRIQSIVRRGMTLVAPFSQPRKL</sequence>
<dbReference type="SMART" id="SM01027">
    <property type="entry name" value="Beta-Casp"/>
    <property type="match status" value="1"/>
</dbReference>
<evidence type="ECO:0000256" key="12">
    <source>
        <dbReference type="SAM" id="MobiDB-lite"/>
    </source>
</evidence>
<feature type="domain" description="Pre-mRNA 3'-end-processing endonuclease polyadenylation factor C-term" evidence="15">
    <location>
        <begin position="485"/>
        <end position="776"/>
    </location>
</feature>
<organism evidence="16 17">
    <name type="scientific">Komagataella phaffii (strain ATCC 76273 / CBS 7435 / CECT 11047 / NRRL Y-11430 / Wegner 21-1)</name>
    <name type="common">Yeast</name>
    <name type="synonym">Pichia pastoris</name>
    <dbReference type="NCBI Taxonomy" id="981350"/>
    <lineage>
        <taxon>Eukaryota</taxon>
        <taxon>Fungi</taxon>
        <taxon>Dikarya</taxon>
        <taxon>Ascomycota</taxon>
        <taxon>Saccharomycotina</taxon>
        <taxon>Pichiomycetes</taxon>
        <taxon>Pichiales</taxon>
        <taxon>Pichiaceae</taxon>
        <taxon>Komagataella</taxon>
    </lineage>
</organism>
<evidence type="ECO:0000256" key="7">
    <source>
        <dbReference type="ARBA" id="ARBA00022801"/>
    </source>
</evidence>
<evidence type="ECO:0000259" key="13">
    <source>
        <dbReference type="SMART" id="SM00849"/>
    </source>
</evidence>
<evidence type="ECO:0000256" key="9">
    <source>
        <dbReference type="ARBA" id="ARBA00032592"/>
    </source>
</evidence>
<feature type="domain" description="Metallo-beta-lactamase" evidence="13">
    <location>
        <begin position="16"/>
        <end position="227"/>
    </location>
</feature>
<dbReference type="InterPro" id="IPR050698">
    <property type="entry name" value="MBL"/>
</dbReference>
<keyword evidence="4" id="KW-0507">mRNA processing</keyword>
<dbReference type="GO" id="GO:0006397">
    <property type="term" value="P:mRNA processing"/>
    <property type="evidence" value="ECO:0007669"/>
    <property type="project" value="UniProtKB-KW"/>
</dbReference>
<dbReference type="GO" id="GO:0005847">
    <property type="term" value="C:mRNA cleavage and polyadenylation specificity factor complex"/>
    <property type="evidence" value="ECO:0007669"/>
    <property type="project" value="TreeGrafter"/>
</dbReference>
<dbReference type="Pfam" id="PF16661">
    <property type="entry name" value="Lactamase_B_6"/>
    <property type="match status" value="1"/>
</dbReference>
<feature type="region of interest" description="Disordered" evidence="12">
    <location>
        <begin position="603"/>
        <end position="658"/>
    </location>
</feature>
<dbReference type="PANTHER" id="PTHR11203">
    <property type="entry name" value="CLEAVAGE AND POLYADENYLATION SPECIFICITY FACTOR FAMILY MEMBER"/>
    <property type="match status" value="1"/>
</dbReference>
<comment type="subcellular location">
    <subcellularLocation>
        <location evidence="1">Nucleus</location>
    </subcellularLocation>
</comment>
<keyword evidence="5" id="KW-0540">Nuclease</keyword>
<dbReference type="InterPro" id="IPR022712">
    <property type="entry name" value="Beta_Casp"/>
</dbReference>
<dbReference type="GO" id="GO:0004521">
    <property type="term" value="F:RNA endonuclease activity"/>
    <property type="evidence" value="ECO:0007669"/>
    <property type="project" value="TreeGrafter"/>
</dbReference>
<evidence type="ECO:0000256" key="6">
    <source>
        <dbReference type="ARBA" id="ARBA00022759"/>
    </source>
</evidence>
<reference evidence="16 17" key="1">
    <citation type="journal article" date="2011" name="J. Biotechnol.">
        <title>High-quality genome sequence of Pichia pastoris CBS7435.</title>
        <authorList>
            <person name="Kuberl A."/>
            <person name="Schneider J."/>
            <person name="Thallinger G.G."/>
            <person name="Anderl I."/>
            <person name="Wibberg D."/>
            <person name="Hajek T."/>
            <person name="Jaenicke S."/>
            <person name="Brinkrolf K."/>
            <person name="Goesmann A."/>
            <person name="Szczepanowski R."/>
            <person name="Puhler A."/>
            <person name="Schwab H."/>
            <person name="Glieder A."/>
            <person name="Pichler H."/>
        </authorList>
    </citation>
    <scope>NUCLEOTIDE SEQUENCE [LARGE SCALE GENOMIC DNA]</scope>
    <source>
        <strain evidence="17">ATCC 76273 / CBS 7435 / CECT 11047 / NRRL Y-11430 / Wegner 21-1</strain>
    </source>
</reference>
<evidence type="ECO:0000256" key="10">
    <source>
        <dbReference type="ARBA" id="ARBA00069466"/>
    </source>
</evidence>
<dbReference type="Gene3D" id="3.40.50.10890">
    <property type="match status" value="1"/>
</dbReference>
<dbReference type="GO" id="GO:0003723">
    <property type="term" value="F:RNA binding"/>
    <property type="evidence" value="ECO:0007669"/>
    <property type="project" value="TreeGrafter"/>
</dbReference>
<dbReference type="SMART" id="SM01098">
    <property type="entry name" value="CPSF73-100_C"/>
    <property type="match status" value="1"/>
</dbReference>
<keyword evidence="7" id="KW-0378">Hydrolase</keyword>
<dbReference type="EMBL" id="FR839628">
    <property type="protein sequence ID" value="SCV11788.1"/>
    <property type="molecule type" value="Genomic_DNA"/>
</dbReference>
<dbReference type="InterPro" id="IPR036866">
    <property type="entry name" value="RibonucZ/Hydroxyglut_hydro"/>
</dbReference>
<dbReference type="CDD" id="cd16292">
    <property type="entry name" value="CPSF3-like_MBL-fold"/>
    <property type="match status" value="1"/>
</dbReference>
<keyword evidence="17" id="KW-1185">Reference proteome</keyword>
<evidence type="ECO:0000256" key="4">
    <source>
        <dbReference type="ARBA" id="ARBA00022664"/>
    </source>
</evidence>
<evidence type="ECO:0000256" key="5">
    <source>
        <dbReference type="ARBA" id="ARBA00022722"/>
    </source>
</evidence>
<evidence type="ECO:0000259" key="14">
    <source>
        <dbReference type="SMART" id="SM01027"/>
    </source>
</evidence>
<comment type="similarity">
    <text evidence="2">Belongs to the metallo-beta-lactamase superfamily. RNA-metabolizing metallo-beta-lactamase-like family. CPSF2/YSH1 subfamily.</text>
</comment>
<evidence type="ECO:0000259" key="15">
    <source>
        <dbReference type="SMART" id="SM01098"/>
    </source>
</evidence>
<evidence type="ECO:0000256" key="1">
    <source>
        <dbReference type="ARBA" id="ARBA00004123"/>
    </source>
</evidence>
<proteinExistence type="inferred from homology"/>
<feature type="domain" description="Beta-Casp" evidence="14">
    <location>
        <begin position="239"/>
        <end position="362"/>
    </location>
</feature>
<dbReference type="Gene3D" id="3.60.15.10">
    <property type="entry name" value="Ribonuclease Z/Hydroxyacylglutathione hydrolase-like"/>
    <property type="match status" value="1"/>
</dbReference>
<dbReference type="Proteomes" id="UP000006853">
    <property type="component" value="Chromosome 1"/>
</dbReference>
<feature type="compositionally biased region" description="Basic and acidic residues" evidence="12">
    <location>
        <begin position="616"/>
        <end position="629"/>
    </location>
</feature>
<dbReference type="Pfam" id="PF07521">
    <property type="entry name" value="RMMBL"/>
    <property type="match status" value="1"/>
</dbReference>
<evidence type="ECO:0000256" key="3">
    <source>
        <dbReference type="ARBA" id="ARBA00018311"/>
    </source>
</evidence>
<dbReference type="FunFam" id="3.60.15.10:FF:000001">
    <property type="entry name" value="Cleavage and polyadenylation specificity factor"/>
    <property type="match status" value="1"/>
</dbReference>
<dbReference type="FunFam" id="3.40.50.10890:FF:000001">
    <property type="entry name" value="Cleavage and polyadenylation specificity factor subunit 3"/>
    <property type="match status" value="1"/>
</dbReference>
<dbReference type="Pfam" id="PF10996">
    <property type="entry name" value="Beta-Casp"/>
    <property type="match status" value="1"/>
</dbReference>
<dbReference type="PANTHER" id="PTHR11203:SF11">
    <property type="entry name" value="CLEAVAGE AND POLYADENYLATION SPECIFICITY FACTOR SUBUNIT 3"/>
    <property type="match status" value="1"/>
</dbReference>
<evidence type="ECO:0000313" key="17">
    <source>
        <dbReference type="Proteomes" id="UP000006853"/>
    </source>
</evidence>
<gene>
    <name evidence="16" type="primary">YSH1</name>
    <name evidence="16" type="ordered locus">PP7435_Chr1-0308</name>
</gene>
<keyword evidence="6" id="KW-0255">Endonuclease</keyword>